<dbReference type="FunFam" id="3.40.50.1100:FF:000007">
    <property type="entry name" value="L-threonine dehydratase catabolic TdcB"/>
    <property type="match status" value="1"/>
</dbReference>
<dbReference type="STRING" id="1796646.A4V02_02385"/>
<dbReference type="SUPFAM" id="SSF53686">
    <property type="entry name" value="Tryptophan synthase beta subunit-like PLP-dependent enzymes"/>
    <property type="match status" value="1"/>
</dbReference>
<evidence type="ECO:0000313" key="12">
    <source>
        <dbReference type="Proteomes" id="UP000306630"/>
    </source>
</evidence>
<dbReference type="InterPro" id="IPR001926">
    <property type="entry name" value="TrpB-like_PALP"/>
</dbReference>
<dbReference type="InterPro" id="IPR045865">
    <property type="entry name" value="ACT-like_dom_sf"/>
</dbReference>
<dbReference type="EMBL" id="CP015402">
    <property type="protein sequence ID" value="ANU64714.1"/>
    <property type="molecule type" value="Genomic_DNA"/>
</dbReference>
<evidence type="ECO:0000256" key="2">
    <source>
        <dbReference type="ARBA" id="ARBA00004810"/>
    </source>
</evidence>
<feature type="domain" description="ACT" evidence="8">
    <location>
        <begin position="328"/>
        <end position="401"/>
    </location>
</feature>
<keyword evidence="11" id="KW-1185">Reference proteome</keyword>
<dbReference type="EC" id="4.3.1.19" evidence="10"/>
<keyword evidence="4" id="KW-0412">Isoleucine biosynthesis</keyword>
<evidence type="ECO:0000256" key="4">
    <source>
        <dbReference type="ARBA" id="ARBA00022624"/>
    </source>
</evidence>
<evidence type="ECO:0000256" key="6">
    <source>
        <dbReference type="ARBA" id="ARBA00023239"/>
    </source>
</evidence>
<evidence type="ECO:0000313" key="9">
    <source>
        <dbReference type="EMBL" id="ANU64714.1"/>
    </source>
</evidence>
<dbReference type="Gene3D" id="3.30.70.260">
    <property type="match status" value="1"/>
</dbReference>
<dbReference type="PANTHER" id="PTHR48078:SF6">
    <property type="entry name" value="L-THREONINE DEHYDRATASE CATABOLIC TDCB"/>
    <property type="match status" value="1"/>
</dbReference>
<evidence type="ECO:0000256" key="5">
    <source>
        <dbReference type="ARBA" id="ARBA00022898"/>
    </source>
</evidence>
<dbReference type="PROSITE" id="PS00165">
    <property type="entry name" value="DEHYDRATASE_SER_THR"/>
    <property type="match status" value="1"/>
</dbReference>
<evidence type="ECO:0000256" key="3">
    <source>
        <dbReference type="ARBA" id="ARBA00010869"/>
    </source>
</evidence>
<evidence type="ECO:0000259" key="8">
    <source>
        <dbReference type="PROSITE" id="PS51671"/>
    </source>
</evidence>
<dbReference type="AlphaFoldDB" id="A0A1B1SD01"/>
<keyword evidence="6 9" id="KW-0456">Lyase</keyword>
<dbReference type="GO" id="GO:0004794">
    <property type="term" value="F:threonine deaminase activity"/>
    <property type="evidence" value="ECO:0007669"/>
    <property type="project" value="UniProtKB-EC"/>
</dbReference>
<name>A0A1B1SD01_9BACT</name>
<dbReference type="OrthoDB" id="9811476at2"/>
<dbReference type="InterPro" id="IPR000634">
    <property type="entry name" value="Ser/Thr_deHydtase_PyrdxlP-BS"/>
</dbReference>
<reference evidence="9" key="2">
    <citation type="submission" date="2017-04" db="EMBL/GenBank/DDBJ databases">
        <title>Complete Genome Sequences of Twelve Strains of a Stable Defined Moderately Diverse Mouse Microbiota 2 (sDMDMm2).</title>
        <authorList>
            <person name="Uchimura Y."/>
            <person name="Wyss M."/>
            <person name="Brugiroux S."/>
            <person name="Limenitakis J.P."/>
            <person name="Stecher B."/>
            <person name="McCoy K.D."/>
            <person name="Macpherson A.J."/>
        </authorList>
    </citation>
    <scope>NUCLEOTIDE SEQUENCE</scope>
    <source>
        <strain evidence="9">YL27</strain>
    </source>
</reference>
<dbReference type="InterPro" id="IPR050147">
    <property type="entry name" value="Ser/Thr_Dehydratase"/>
</dbReference>
<evidence type="ECO:0000256" key="1">
    <source>
        <dbReference type="ARBA" id="ARBA00001933"/>
    </source>
</evidence>
<dbReference type="PANTHER" id="PTHR48078">
    <property type="entry name" value="THREONINE DEHYDRATASE, MITOCHONDRIAL-RELATED"/>
    <property type="match status" value="1"/>
</dbReference>
<dbReference type="CDD" id="cd01562">
    <property type="entry name" value="Thr-dehyd"/>
    <property type="match status" value="1"/>
</dbReference>
<dbReference type="InterPro" id="IPR044561">
    <property type="entry name" value="ACT_ThrD-II-like"/>
</dbReference>
<dbReference type="UniPathway" id="UPA00047">
    <property type="reaction ID" value="UER00054"/>
</dbReference>
<dbReference type="GO" id="GO:0030170">
    <property type="term" value="F:pyridoxal phosphate binding"/>
    <property type="evidence" value="ECO:0007669"/>
    <property type="project" value="InterPro"/>
</dbReference>
<comment type="cofactor">
    <cofactor evidence="1">
        <name>pyridoxal 5'-phosphate</name>
        <dbReference type="ChEBI" id="CHEBI:597326"/>
    </cofactor>
</comment>
<comment type="pathway">
    <text evidence="2">Amino-acid biosynthesis; L-isoleucine biosynthesis; 2-oxobutanoate from L-threonine: step 1/1.</text>
</comment>
<dbReference type="FunFam" id="3.40.50.1100:FF:000005">
    <property type="entry name" value="Threonine dehydratase catabolic"/>
    <property type="match status" value="1"/>
</dbReference>
<dbReference type="EMBL" id="SRYD01000049">
    <property type="protein sequence ID" value="TGY71495.1"/>
    <property type="molecule type" value="Genomic_DNA"/>
</dbReference>
<dbReference type="CDD" id="cd04886">
    <property type="entry name" value="ACT_ThrD-II-like"/>
    <property type="match status" value="1"/>
</dbReference>
<sequence>MSTVLQLTDVYRAAHVLKSVVRRTELIHAPKINPESTIYLKPECLQHTGSFKLRGAYYKISQLSEEEKSHGVIACSAGNHAQGVALGAKANGIKSLICLPEGAPISKVEATKKYGADVRLVPGVYDDAYAEALRLRDKHGYTFVHPFDDPLVIAGQGTIGLEIIDELPDVDAVIVPVGGGGLISGVAFAIKSINPNVKVYGVQATGAPSMVKSLSGGERITLPSVSTVADGIAVKEPGEHTFELCREYVDDIVTVTDDEIAAAILAMMEQEKLVAEGAGAVAVAAAMFDKVPVKGRKVVCLVSGGNIDVNMLSRVINRGLIKSGRQYAVTIDLSDNPGVLAHVSKVVGELGGNIISVTHERTSTDTPIASCTLRLVMETRNHEHIEIIRRGLAEAGYQVVK</sequence>
<dbReference type="GO" id="GO:0003941">
    <property type="term" value="F:L-serine ammonia-lyase activity"/>
    <property type="evidence" value="ECO:0007669"/>
    <property type="project" value="UniProtKB-EC"/>
</dbReference>
<comment type="similarity">
    <text evidence="3">Belongs to the serine/threonine dehydratase family.</text>
</comment>
<dbReference type="InterPro" id="IPR036052">
    <property type="entry name" value="TrpB-like_PALP_sf"/>
</dbReference>
<keyword evidence="5" id="KW-0663">Pyridoxal phosphate</keyword>
<gene>
    <name evidence="9" type="ORF">A4V02_02385</name>
    <name evidence="10" type="ORF">E5333_11355</name>
</gene>
<proteinExistence type="inferred from homology"/>
<keyword evidence="4" id="KW-0028">Amino-acid biosynthesis</keyword>
<organism evidence="9 11">
    <name type="scientific">Muribaculum intestinale</name>
    <dbReference type="NCBI Taxonomy" id="1796646"/>
    <lineage>
        <taxon>Bacteria</taxon>
        <taxon>Pseudomonadati</taxon>
        <taxon>Bacteroidota</taxon>
        <taxon>Bacteroidia</taxon>
        <taxon>Bacteroidales</taxon>
        <taxon>Muribaculaceae</taxon>
        <taxon>Muribaculum</taxon>
    </lineage>
</organism>
<dbReference type="GO" id="GO:0009097">
    <property type="term" value="P:isoleucine biosynthetic process"/>
    <property type="evidence" value="ECO:0007669"/>
    <property type="project" value="UniProtKB-UniPathway"/>
</dbReference>
<dbReference type="GO" id="GO:0006567">
    <property type="term" value="P:L-threonine catabolic process"/>
    <property type="evidence" value="ECO:0007669"/>
    <property type="project" value="InterPro"/>
</dbReference>
<dbReference type="Proteomes" id="UP000306630">
    <property type="component" value="Unassembled WGS sequence"/>
</dbReference>
<dbReference type="GO" id="GO:0006565">
    <property type="term" value="P:L-serine catabolic process"/>
    <property type="evidence" value="ECO:0007669"/>
    <property type="project" value="TreeGrafter"/>
</dbReference>
<dbReference type="Proteomes" id="UP000186351">
    <property type="component" value="Chromosome"/>
</dbReference>
<evidence type="ECO:0000313" key="11">
    <source>
        <dbReference type="Proteomes" id="UP000186351"/>
    </source>
</evidence>
<keyword evidence="4" id="KW-0100">Branched-chain amino acid biosynthesis</keyword>
<dbReference type="GeneID" id="65535688"/>
<dbReference type="SUPFAM" id="SSF55021">
    <property type="entry name" value="ACT-like"/>
    <property type="match status" value="1"/>
</dbReference>
<dbReference type="InterPro" id="IPR005789">
    <property type="entry name" value="Thr_deHydtase_catblc"/>
</dbReference>
<dbReference type="InterPro" id="IPR002912">
    <property type="entry name" value="ACT_dom"/>
</dbReference>
<dbReference type="Gene3D" id="3.40.50.1100">
    <property type="match status" value="2"/>
</dbReference>
<reference evidence="10 12" key="3">
    <citation type="submission" date="2019-04" db="EMBL/GenBank/DDBJ databases">
        <title>Microbes associate with the intestines of laboratory mice.</title>
        <authorList>
            <person name="Navarre W."/>
            <person name="Wong E."/>
            <person name="Huang K."/>
            <person name="Tropini C."/>
            <person name="Ng K."/>
            <person name="Yu B."/>
        </authorList>
    </citation>
    <scope>NUCLEOTIDE SEQUENCE [LARGE SCALE GENOMIC DNA]</scope>
    <source>
        <strain evidence="10 12">NM06_A21</strain>
    </source>
</reference>
<evidence type="ECO:0000256" key="7">
    <source>
        <dbReference type="ARBA" id="ARBA00049406"/>
    </source>
</evidence>
<dbReference type="PROSITE" id="PS51671">
    <property type="entry name" value="ACT"/>
    <property type="match status" value="1"/>
</dbReference>
<dbReference type="NCBIfam" id="TIGR01127">
    <property type="entry name" value="ilvA_1Cterm"/>
    <property type="match status" value="1"/>
</dbReference>
<evidence type="ECO:0000313" key="10">
    <source>
        <dbReference type="EMBL" id="TGY71495.1"/>
    </source>
</evidence>
<reference evidence="11" key="1">
    <citation type="submission" date="2016-04" db="EMBL/GenBank/DDBJ databases">
        <title>Complete Genome Sequences of Twelve Strains of a Stable Defined Moderately Diverse Mouse Microbiota 2 (sDMDMm2).</title>
        <authorList>
            <person name="Uchimura Y."/>
            <person name="Wyss M."/>
            <person name="Brugiroux S."/>
            <person name="Limenitakis J.P."/>
            <person name="Stecher B."/>
            <person name="McCoy K.D."/>
            <person name="Macpherson A.J."/>
        </authorList>
    </citation>
    <scope>NUCLEOTIDE SEQUENCE [LARGE SCALE GENOMIC DNA]</scope>
    <source>
        <strain evidence="11">YL27</strain>
    </source>
</reference>
<dbReference type="Pfam" id="PF00291">
    <property type="entry name" value="PALP"/>
    <property type="match status" value="1"/>
</dbReference>
<comment type="catalytic activity">
    <reaction evidence="7">
        <text>L-serine = pyruvate + NH4(+)</text>
        <dbReference type="Rhea" id="RHEA:19169"/>
        <dbReference type="ChEBI" id="CHEBI:15361"/>
        <dbReference type="ChEBI" id="CHEBI:28938"/>
        <dbReference type="ChEBI" id="CHEBI:33384"/>
        <dbReference type="EC" id="4.3.1.17"/>
    </reaction>
</comment>
<dbReference type="KEGG" id="pary:A4V02_02385"/>
<accession>A0A1B1SD01</accession>
<protein>
    <submittedName>
        <fullName evidence="9">Threonine ammonia-lyase</fullName>
        <ecNumber evidence="10">4.3.1.19</ecNumber>
    </submittedName>
</protein>
<dbReference type="RefSeq" id="WP_068961988.1">
    <property type="nucleotide sequence ID" value="NZ_CAJTAP010000002.1"/>
</dbReference>
<accession>A0A1Z2XEG3</accession>